<proteinExistence type="predicted"/>
<sequence length="400" mass="46254">MLTGCNRSAFFMRQTVTFRYIYTSSLDLKNRISMKQTTIVWQSNLINTTELVHVEELQDKIVVSGQILGEMDNAPVEAQYQLELKPGWVIQSVKIDWKGNEPFSHHLLKNADGHWSLPNGKVLKEFEDCEDIDIRMTPFTNTLSIRRLQLPVGEPNTMPVLYFHLPEPKISSVLQRYTNMGDGIYKYENLTSDFTSFIEVDESGYVIDYPGIWQRVLPKNPHDRQLDAQRQFSSALISNVSSDHLKLRDNIYKNLVGSWDVTAVNIVPGGEDVTQKGEWIFAWVLEGRAIQDVWIAPKRALRTKDTAGPFNRYGTTIRYYHPELKTWKIFWHNPVSGAYNEMEAGLKDAEIEQTGIDKDGNHLRWIFSNIQENSFEWHAEISYDEGKSWQLEAKFSAKRK</sequence>
<organism evidence="1 2">
    <name type="scientific">Chitinophaga caeni</name>
    <dbReference type="NCBI Taxonomy" id="2029983"/>
    <lineage>
        <taxon>Bacteria</taxon>
        <taxon>Pseudomonadati</taxon>
        <taxon>Bacteroidota</taxon>
        <taxon>Chitinophagia</taxon>
        <taxon>Chitinophagales</taxon>
        <taxon>Chitinophagaceae</taxon>
        <taxon>Chitinophaga</taxon>
    </lineage>
</organism>
<evidence type="ECO:0000313" key="2">
    <source>
        <dbReference type="Proteomes" id="UP000220133"/>
    </source>
</evidence>
<reference evidence="1 2" key="1">
    <citation type="submission" date="2017-10" db="EMBL/GenBank/DDBJ databases">
        <title>Paenichitinophaga pekingensis gen. nov., sp. nov., isolated from activated sludge.</title>
        <authorList>
            <person name="Jin D."/>
            <person name="Kong X."/>
            <person name="Deng Y."/>
            <person name="Bai Z."/>
        </authorList>
    </citation>
    <scope>NUCLEOTIDE SEQUENCE [LARGE SCALE GENOMIC DNA]</scope>
    <source>
        <strain evidence="1 2">13</strain>
    </source>
</reference>
<dbReference type="Proteomes" id="UP000220133">
    <property type="component" value="Chromosome"/>
</dbReference>
<keyword evidence="2" id="KW-1185">Reference proteome</keyword>
<protein>
    <submittedName>
        <fullName evidence="1">Uncharacterized protein</fullName>
    </submittedName>
</protein>
<dbReference type="InterPro" id="IPR009467">
    <property type="entry name" value="Glycolipid-bd_prot_put"/>
</dbReference>
<dbReference type="Pfam" id="PF06475">
    <property type="entry name" value="Glycolipid_bind"/>
    <property type="match status" value="1"/>
</dbReference>
<name>A0A291QXL3_9BACT</name>
<evidence type="ECO:0000313" key="1">
    <source>
        <dbReference type="EMBL" id="ATL48716.1"/>
    </source>
</evidence>
<dbReference type="EMBL" id="CP023777">
    <property type="protein sequence ID" value="ATL48716.1"/>
    <property type="molecule type" value="Genomic_DNA"/>
</dbReference>
<gene>
    <name evidence="1" type="ORF">COR50_16960</name>
</gene>
<dbReference type="SUPFAM" id="SSF159275">
    <property type="entry name" value="PA1994-like"/>
    <property type="match status" value="1"/>
</dbReference>
<dbReference type="AlphaFoldDB" id="A0A291QXL3"/>
<accession>A0A291QXL3</accession>
<dbReference type="KEGG" id="cbae:COR50_16960"/>